<reference evidence="6 7" key="1">
    <citation type="submission" date="2017-10" db="EMBL/GenBank/DDBJ databases">
        <title>A novel species of cold-tolerant Malassezia isolated from bats.</title>
        <authorList>
            <person name="Lorch J.M."/>
            <person name="Palmer J.M."/>
            <person name="Vanderwolf K.J."/>
            <person name="Schmidt K.Z."/>
            <person name="Verant M.L."/>
            <person name="Weller T.J."/>
            <person name="Blehert D.S."/>
        </authorList>
    </citation>
    <scope>NUCLEOTIDE SEQUENCE [LARGE SCALE GENOMIC DNA]</scope>
    <source>
        <strain evidence="6 7">NWHC:44797-103</strain>
    </source>
</reference>
<dbReference type="FunFam" id="3.50.30.30:FF:000008">
    <property type="entry name" value="Glutamate carboxypeptidase 2"/>
    <property type="match status" value="1"/>
</dbReference>
<evidence type="ECO:0000259" key="4">
    <source>
        <dbReference type="Pfam" id="PF04253"/>
    </source>
</evidence>
<dbReference type="GO" id="GO:0004180">
    <property type="term" value="F:carboxypeptidase activity"/>
    <property type="evidence" value="ECO:0007669"/>
    <property type="project" value="TreeGrafter"/>
</dbReference>
<dbReference type="Pfam" id="PF02225">
    <property type="entry name" value="PA"/>
    <property type="match status" value="1"/>
</dbReference>
<dbReference type="Proteomes" id="UP000232875">
    <property type="component" value="Unassembled WGS sequence"/>
</dbReference>
<dbReference type="STRING" id="2020962.A0A2N1JA28"/>
<dbReference type="InterPro" id="IPR039373">
    <property type="entry name" value="Peptidase_M28B"/>
</dbReference>
<dbReference type="CDD" id="cd08022">
    <property type="entry name" value="M28_PSMA_like"/>
    <property type="match status" value="1"/>
</dbReference>
<dbReference type="PANTHER" id="PTHR10404">
    <property type="entry name" value="N-ACETYLATED-ALPHA-LINKED ACIDIC DIPEPTIDASE"/>
    <property type="match status" value="1"/>
</dbReference>
<protein>
    <submittedName>
        <fullName evidence="6">Uncharacterized protein</fullName>
    </submittedName>
</protein>
<dbReference type="Gene3D" id="1.20.930.40">
    <property type="entry name" value="Transferrin receptor-like, dimerisation domain"/>
    <property type="match status" value="1"/>
</dbReference>
<dbReference type="PANTHER" id="PTHR10404:SF46">
    <property type="entry name" value="VACUOLAR PROTEIN SORTING-ASSOCIATED PROTEIN 70"/>
    <property type="match status" value="1"/>
</dbReference>
<evidence type="ECO:0000313" key="7">
    <source>
        <dbReference type="Proteomes" id="UP000232875"/>
    </source>
</evidence>
<keyword evidence="2" id="KW-0472">Membrane</keyword>
<evidence type="ECO:0000259" key="3">
    <source>
        <dbReference type="Pfam" id="PF02225"/>
    </source>
</evidence>
<sequence>MQASKQAAFHAEMAKEQDMYAYVKQESIPRSRYRAALLGLAAACLLFWQLVMHASSSTYMNTCHSGTDFDVESAFLQIPRAANIRAALKRYTAIPHLAGDRADLLSAERNIEEWSALLGLPNVENATQQIVDAGTHASRDLMEGKHEAKARVWADTYSVWLDEPQHASLALFDGEEPVWEAKLAEDVLEDDPYSAHGVPPFHGFAASGNVRGELVFVGAGRKSDFDMLAEHGIDVRGKIVLLRYGHVFRGLKVRAAQEAGAAGVLIYSDPLEDGKVTEANGYEPYPQGPARHPSSIERGSVTALSLYPGDPSTPGWPSYRNTTRLSLEEADVMPRIPSLPISYRNAQSLLQKLEGRGKRAAEIHDQMPGALPNLTYWTGPSTECVHLDTKSELHTRDIWNVYAVIPGELDDERIVLGNHRDAWTFGAADPSSGTAIFHDIVRGFGALLAKGWRPKRTIVLASWDGEESGLMGSTEFGEDFVAHIRDKVAMYVNVDMAVSGSKLSARASPSLQALTQGAVRDTYATPLEEIRPLGSGSDFTVFVQRHGIASADIGFKRTSEDPVYHYHSNYDSFTWMETFGDPGFTRHEVMAKTVGLMALRAAQPAFLPLDLVAFGDALQEYYTKLTEIAAKSDVALPDLQDIELGIDEVRRAAATFAEYRTSVAHALETVHAKALPTTLRAVQEVNTKLKQFERIFLSEHGLEYRPWYRNLVVAPGRWLGYGATTFPGVTESITLDGGNGTAYEVKRLIAALYGAAHWLKS</sequence>
<feature type="domain" description="PA" evidence="3">
    <location>
        <begin position="210"/>
        <end position="290"/>
    </location>
</feature>
<dbReference type="SUPFAM" id="SSF47672">
    <property type="entry name" value="Transferrin receptor-like dimerisation domain"/>
    <property type="match status" value="1"/>
</dbReference>
<gene>
    <name evidence="6" type="ORF">MVES_002695</name>
</gene>
<evidence type="ECO:0000256" key="2">
    <source>
        <dbReference type="SAM" id="Phobius"/>
    </source>
</evidence>
<dbReference type="Gene3D" id="3.40.630.10">
    <property type="entry name" value="Zn peptidases"/>
    <property type="match status" value="1"/>
</dbReference>
<dbReference type="SUPFAM" id="SSF52025">
    <property type="entry name" value="PA domain"/>
    <property type="match status" value="1"/>
</dbReference>
<dbReference type="InterPro" id="IPR036757">
    <property type="entry name" value="TFR-like_dimer_dom_sf"/>
</dbReference>
<dbReference type="InterPro" id="IPR003137">
    <property type="entry name" value="PA_domain"/>
</dbReference>
<dbReference type="Pfam" id="PF04253">
    <property type="entry name" value="TFR_dimer"/>
    <property type="match status" value="1"/>
</dbReference>
<dbReference type="InterPro" id="IPR007365">
    <property type="entry name" value="TFR-like_dimer_dom"/>
</dbReference>
<dbReference type="EMBL" id="KZ454991">
    <property type="protein sequence ID" value="PKI83410.1"/>
    <property type="molecule type" value="Genomic_DNA"/>
</dbReference>
<dbReference type="CDD" id="cd02121">
    <property type="entry name" value="PA_GCPII_like"/>
    <property type="match status" value="1"/>
</dbReference>
<feature type="domain" description="Transferrin receptor-like dimerisation" evidence="4">
    <location>
        <begin position="638"/>
        <end position="760"/>
    </location>
</feature>
<evidence type="ECO:0000313" key="6">
    <source>
        <dbReference type="EMBL" id="PKI83410.1"/>
    </source>
</evidence>
<keyword evidence="7" id="KW-1185">Reference proteome</keyword>
<dbReference type="SUPFAM" id="SSF53187">
    <property type="entry name" value="Zn-dependent exopeptidases"/>
    <property type="match status" value="1"/>
</dbReference>
<dbReference type="AlphaFoldDB" id="A0A2N1JA28"/>
<evidence type="ECO:0000256" key="1">
    <source>
        <dbReference type="ARBA" id="ARBA00005634"/>
    </source>
</evidence>
<feature type="domain" description="Peptidase M28" evidence="5">
    <location>
        <begin position="400"/>
        <end position="573"/>
    </location>
</feature>
<feature type="transmembrane region" description="Helical" evidence="2">
    <location>
        <begin position="33"/>
        <end position="51"/>
    </location>
</feature>
<evidence type="ECO:0000259" key="5">
    <source>
        <dbReference type="Pfam" id="PF04389"/>
    </source>
</evidence>
<accession>A0A2N1JA28</accession>
<dbReference type="OrthoDB" id="5841748at2759"/>
<name>A0A2N1JA28_9BASI</name>
<dbReference type="FunFam" id="3.40.630.10:FF:000101">
    <property type="entry name" value="N-acetylated alpha-linked acidic dipeptidase like 1"/>
    <property type="match status" value="1"/>
</dbReference>
<dbReference type="Gene3D" id="3.50.30.30">
    <property type="match status" value="1"/>
</dbReference>
<keyword evidence="2" id="KW-0812">Transmembrane</keyword>
<organism evidence="6 7">
    <name type="scientific">Malassezia vespertilionis</name>
    <dbReference type="NCBI Taxonomy" id="2020962"/>
    <lineage>
        <taxon>Eukaryota</taxon>
        <taxon>Fungi</taxon>
        <taxon>Dikarya</taxon>
        <taxon>Basidiomycota</taxon>
        <taxon>Ustilaginomycotina</taxon>
        <taxon>Malasseziomycetes</taxon>
        <taxon>Malasseziales</taxon>
        <taxon>Malasseziaceae</taxon>
        <taxon>Malassezia</taxon>
    </lineage>
</organism>
<proteinExistence type="inferred from homology"/>
<comment type="similarity">
    <text evidence="1">Belongs to the peptidase M28 family. M28B subfamily.</text>
</comment>
<dbReference type="Pfam" id="PF04389">
    <property type="entry name" value="Peptidase_M28"/>
    <property type="match status" value="1"/>
</dbReference>
<keyword evidence="2" id="KW-1133">Transmembrane helix</keyword>
<dbReference type="InterPro" id="IPR046450">
    <property type="entry name" value="PA_dom_sf"/>
</dbReference>
<dbReference type="InterPro" id="IPR007484">
    <property type="entry name" value="Peptidase_M28"/>
</dbReference>